<keyword evidence="1" id="KW-1133">Transmembrane helix</keyword>
<reference evidence="2 3" key="1">
    <citation type="submission" date="2021-01" db="EMBL/GenBank/DDBJ databases">
        <title>Genomic Encyclopedia of Type Strains, Phase IV (KMG-IV): sequencing the most valuable type-strain genomes for metagenomic binning, comparative biology and taxonomic classification.</title>
        <authorList>
            <person name="Goeker M."/>
        </authorList>
    </citation>
    <scope>NUCLEOTIDE SEQUENCE [LARGE SCALE GENOMIC DNA]</scope>
    <source>
        <strain evidence="2 3">DSM 24436</strain>
    </source>
</reference>
<organism evidence="2 3">
    <name type="scientific">Fusibacter tunisiensis</name>
    <dbReference type="NCBI Taxonomy" id="1008308"/>
    <lineage>
        <taxon>Bacteria</taxon>
        <taxon>Bacillati</taxon>
        <taxon>Bacillota</taxon>
        <taxon>Clostridia</taxon>
        <taxon>Eubacteriales</taxon>
        <taxon>Eubacteriales Family XII. Incertae Sedis</taxon>
        <taxon>Fusibacter</taxon>
    </lineage>
</organism>
<dbReference type="EMBL" id="JAFBDT010000007">
    <property type="protein sequence ID" value="MBM7561713.1"/>
    <property type="molecule type" value="Genomic_DNA"/>
</dbReference>
<protein>
    <submittedName>
        <fullName evidence="2">Membrane protein</fullName>
    </submittedName>
</protein>
<name>A0ABS2MQM5_9FIRM</name>
<feature type="transmembrane region" description="Helical" evidence="1">
    <location>
        <begin position="92"/>
        <end position="113"/>
    </location>
</feature>
<accession>A0ABS2MQM5</accession>
<evidence type="ECO:0000313" key="2">
    <source>
        <dbReference type="EMBL" id="MBM7561713.1"/>
    </source>
</evidence>
<evidence type="ECO:0000256" key="1">
    <source>
        <dbReference type="SAM" id="Phobius"/>
    </source>
</evidence>
<keyword evidence="1" id="KW-0812">Transmembrane</keyword>
<keyword evidence="3" id="KW-1185">Reference proteome</keyword>
<sequence length="154" mass="17441">MDISKMQEQVTYFRDNLMKKQNQTLKINIWLSLFNKIESLDLENPETEKAISRAYSALYDYITDKPTDRKARRTYMMAYDDLVRHLKKTYGLIVKGAFLSISMAVGIGVGILTGLLTSTVETPQYALTVALGMILGVAVGNLIENHYDRQGKLI</sequence>
<feature type="transmembrane region" description="Helical" evidence="1">
    <location>
        <begin position="125"/>
        <end position="143"/>
    </location>
</feature>
<gene>
    <name evidence="2" type="ORF">JOC49_001254</name>
</gene>
<dbReference type="RefSeq" id="WP_204663483.1">
    <property type="nucleotide sequence ID" value="NZ_JAFBDT010000007.1"/>
</dbReference>
<comment type="caution">
    <text evidence="2">The sequence shown here is derived from an EMBL/GenBank/DDBJ whole genome shotgun (WGS) entry which is preliminary data.</text>
</comment>
<keyword evidence="1" id="KW-0472">Membrane</keyword>
<evidence type="ECO:0000313" key="3">
    <source>
        <dbReference type="Proteomes" id="UP000767854"/>
    </source>
</evidence>
<proteinExistence type="predicted"/>
<dbReference type="Proteomes" id="UP000767854">
    <property type="component" value="Unassembled WGS sequence"/>
</dbReference>